<evidence type="ECO:0000256" key="2">
    <source>
        <dbReference type="ARBA" id="ARBA00022833"/>
    </source>
</evidence>
<dbReference type="GeneID" id="66979599"/>
<name>A0A7R7VIB5_ASPCH</name>
<evidence type="ECO:0000256" key="5">
    <source>
        <dbReference type="ARBA" id="ARBA00023163"/>
    </source>
</evidence>
<dbReference type="PROSITE" id="PS50157">
    <property type="entry name" value="ZINC_FINGER_C2H2_2"/>
    <property type="match status" value="2"/>
</dbReference>
<feature type="domain" description="C2H2-type" evidence="9">
    <location>
        <begin position="40"/>
        <end position="68"/>
    </location>
</feature>
<keyword evidence="7" id="KW-0863">Zinc-finger</keyword>
<evidence type="ECO:0000313" key="11">
    <source>
        <dbReference type="Proteomes" id="UP000637239"/>
    </source>
</evidence>
<dbReference type="InterPro" id="IPR036864">
    <property type="entry name" value="Zn2-C6_fun-type_DNA-bd_sf"/>
</dbReference>
<dbReference type="InterPro" id="IPR007219">
    <property type="entry name" value="XnlR_reg_dom"/>
</dbReference>
<dbReference type="EMBL" id="AP024417">
    <property type="protein sequence ID" value="BCR85240.1"/>
    <property type="molecule type" value="Genomic_DNA"/>
</dbReference>
<dbReference type="InterPro" id="IPR036236">
    <property type="entry name" value="Znf_C2H2_sf"/>
</dbReference>
<dbReference type="GO" id="GO:0008270">
    <property type="term" value="F:zinc ion binding"/>
    <property type="evidence" value="ECO:0007669"/>
    <property type="project" value="UniProtKB-KW"/>
</dbReference>
<dbReference type="Proteomes" id="UP000637239">
    <property type="component" value="Chromosome 2"/>
</dbReference>
<dbReference type="Gene3D" id="4.10.240.10">
    <property type="entry name" value="Zn(2)-C6 fungal-type DNA-binding domain"/>
    <property type="match status" value="1"/>
</dbReference>
<evidence type="ECO:0000256" key="7">
    <source>
        <dbReference type="PROSITE-ProRule" id="PRU00042"/>
    </source>
</evidence>
<dbReference type="GO" id="GO:0003677">
    <property type="term" value="F:DNA binding"/>
    <property type="evidence" value="ECO:0007669"/>
    <property type="project" value="UniProtKB-KW"/>
</dbReference>
<dbReference type="PROSITE" id="PS50048">
    <property type="entry name" value="ZN2_CY6_FUNGAL_2"/>
    <property type="match status" value="1"/>
</dbReference>
<keyword evidence="2" id="KW-0862">Zinc</keyword>
<evidence type="ECO:0000256" key="1">
    <source>
        <dbReference type="ARBA" id="ARBA00022723"/>
    </source>
</evidence>
<proteinExistence type="predicted"/>
<dbReference type="RefSeq" id="XP_043133762.1">
    <property type="nucleotide sequence ID" value="XM_043285029.1"/>
</dbReference>
<dbReference type="SMART" id="SM00355">
    <property type="entry name" value="ZnF_C2H2"/>
    <property type="match status" value="3"/>
</dbReference>
<dbReference type="KEGG" id="ache:ACHE_20698S"/>
<keyword evidence="6" id="KW-0539">Nucleus</keyword>
<keyword evidence="5" id="KW-0804">Transcription</keyword>
<keyword evidence="1" id="KW-0479">Metal-binding</keyword>
<dbReference type="PROSITE" id="PS00028">
    <property type="entry name" value="ZINC_FINGER_C2H2_1"/>
    <property type="match status" value="2"/>
</dbReference>
<gene>
    <name evidence="10" type="ORF">ACHE_20698S</name>
</gene>
<dbReference type="InterPro" id="IPR001138">
    <property type="entry name" value="Zn2Cys6_DnaBD"/>
</dbReference>
<protein>
    <recommendedName>
        <fullName evidence="12">C2H2 type zinc finger domain protein</fullName>
    </recommendedName>
</protein>
<dbReference type="AlphaFoldDB" id="A0A7R7VIB5"/>
<dbReference type="Pfam" id="PF04082">
    <property type="entry name" value="Fungal_trans"/>
    <property type="match status" value="1"/>
</dbReference>
<evidence type="ECO:0000256" key="4">
    <source>
        <dbReference type="ARBA" id="ARBA00023125"/>
    </source>
</evidence>
<dbReference type="GO" id="GO:0006351">
    <property type="term" value="P:DNA-templated transcription"/>
    <property type="evidence" value="ECO:0007669"/>
    <property type="project" value="InterPro"/>
</dbReference>
<keyword evidence="4" id="KW-0238">DNA-binding</keyword>
<dbReference type="CDD" id="cd00067">
    <property type="entry name" value="GAL4"/>
    <property type="match status" value="1"/>
</dbReference>
<dbReference type="InterPro" id="IPR013087">
    <property type="entry name" value="Znf_C2H2_type"/>
</dbReference>
<evidence type="ECO:0000256" key="3">
    <source>
        <dbReference type="ARBA" id="ARBA00023015"/>
    </source>
</evidence>
<evidence type="ECO:0000259" key="9">
    <source>
        <dbReference type="PROSITE" id="PS50157"/>
    </source>
</evidence>
<organism evidence="10 11">
    <name type="scientific">Aspergillus chevalieri</name>
    <name type="common">Eurotium chevalieri</name>
    <dbReference type="NCBI Taxonomy" id="182096"/>
    <lineage>
        <taxon>Eukaryota</taxon>
        <taxon>Fungi</taxon>
        <taxon>Dikarya</taxon>
        <taxon>Ascomycota</taxon>
        <taxon>Pezizomycotina</taxon>
        <taxon>Eurotiomycetes</taxon>
        <taxon>Eurotiomycetidae</taxon>
        <taxon>Eurotiales</taxon>
        <taxon>Aspergillaceae</taxon>
        <taxon>Aspergillus</taxon>
        <taxon>Aspergillus subgen. Aspergillus</taxon>
    </lineage>
</organism>
<evidence type="ECO:0000256" key="6">
    <source>
        <dbReference type="ARBA" id="ARBA00023242"/>
    </source>
</evidence>
<reference evidence="10" key="1">
    <citation type="submission" date="2021-01" db="EMBL/GenBank/DDBJ databases">
        <authorList>
            <consortium name="Aspergillus chevalieri M1 genome sequencing consortium"/>
            <person name="Kazuki M."/>
            <person name="Futagami T."/>
        </authorList>
    </citation>
    <scope>NUCLEOTIDE SEQUENCE</scope>
    <source>
        <strain evidence="10">M1</strain>
    </source>
</reference>
<dbReference type="Gene3D" id="3.30.160.60">
    <property type="entry name" value="Classic Zinc Finger"/>
    <property type="match status" value="2"/>
</dbReference>
<keyword evidence="3" id="KW-0805">Transcription regulation</keyword>
<dbReference type="PROSITE" id="PS00463">
    <property type="entry name" value="ZN2_CY6_FUNGAL_1"/>
    <property type="match status" value="1"/>
</dbReference>
<dbReference type="SUPFAM" id="SSF57701">
    <property type="entry name" value="Zn2/Cys6 DNA-binding domain"/>
    <property type="match status" value="1"/>
</dbReference>
<reference evidence="10" key="2">
    <citation type="submission" date="2021-02" db="EMBL/GenBank/DDBJ databases">
        <title>Aspergillus chevalieri M1 genome sequence.</title>
        <authorList>
            <person name="Kadooka C."/>
            <person name="Mori K."/>
            <person name="Futagami T."/>
        </authorList>
    </citation>
    <scope>NUCLEOTIDE SEQUENCE</scope>
    <source>
        <strain evidence="10">M1</strain>
    </source>
</reference>
<dbReference type="Pfam" id="PF00172">
    <property type="entry name" value="Zn_clus"/>
    <property type="match status" value="1"/>
</dbReference>
<dbReference type="SUPFAM" id="SSF57667">
    <property type="entry name" value="beta-beta-alpha zinc fingers"/>
    <property type="match status" value="1"/>
</dbReference>
<evidence type="ECO:0000259" key="8">
    <source>
        <dbReference type="PROSITE" id="PS50048"/>
    </source>
</evidence>
<dbReference type="SMART" id="SM00066">
    <property type="entry name" value="GAL4"/>
    <property type="match status" value="1"/>
</dbReference>
<dbReference type="PANTHER" id="PTHR47660">
    <property type="entry name" value="TRANSCRIPTION FACTOR WITH C2H2 AND ZN(2)-CYS(6) DNA BINDING DOMAIN (EUROFUNG)-RELATED-RELATED"/>
    <property type="match status" value="1"/>
</dbReference>
<dbReference type="GO" id="GO:0000981">
    <property type="term" value="F:DNA-binding transcription factor activity, RNA polymerase II-specific"/>
    <property type="evidence" value="ECO:0007669"/>
    <property type="project" value="InterPro"/>
</dbReference>
<accession>A0A7R7VIB5</accession>
<evidence type="ECO:0000313" key="10">
    <source>
        <dbReference type="EMBL" id="BCR85240.1"/>
    </source>
</evidence>
<evidence type="ECO:0008006" key="12">
    <source>
        <dbReference type="Google" id="ProtNLM"/>
    </source>
</evidence>
<sequence>MDHSVSKRQFACQHPGCNATYRRKEHLSRHEAQHNQRQPFHCSICGHDFGRSDTLRRHVRRNHKINEPIRRVRQACANCRGMKSRCEGGAPCSECLRRKIFCSLMNQDEVAGAESSDKWIHRTPTLPPNSSFSSQLHCNEKERQALQLYFELFHPHWPFIHQGSFNVLSETPLLLQAMVAIGLWVSGEQSAQSVAIDLHKMLNVAILQQKDRWDASVAENACSSCTWRIPTYQAILLHIIFSMIHKGDVHVGLDLRPTLPSADTDLLESLVLSCKRLGMFYYPNMLARFQEDELPSYVWVSIEEVKRFDLALYKVWKTLGNRVNRKRGATGVASQGLEAAELQFPLPKNDPLWNAITKHEWLAAITEDVEYNKLRDTREDEWISKSAEPLRAVEYQHFTE</sequence>
<feature type="domain" description="Zn(2)-C6 fungal-type" evidence="8">
    <location>
        <begin position="75"/>
        <end position="104"/>
    </location>
</feature>
<feature type="domain" description="C2H2-type" evidence="9">
    <location>
        <begin position="10"/>
        <end position="39"/>
    </location>
</feature>
<keyword evidence="11" id="KW-1185">Reference proteome</keyword>
<dbReference type="CDD" id="cd12148">
    <property type="entry name" value="fungal_TF_MHR"/>
    <property type="match status" value="1"/>
</dbReference>